<name>A0ABP7XL31_9ACTN</name>
<reference evidence="8" key="1">
    <citation type="journal article" date="2019" name="Int. J. Syst. Evol. Microbiol.">
        <title>The Global Catalogue of Microorganisms (GCM) 10K type strain sequencing project: providing services to taxonomists for standard genome sequencing and annotation.</title>
        <authorList>
            <consortium name="The Broad Institute Genomics Platform"/>
            <consortium name="The Broad Institute Genome Sequencing Center for Infectious Disease"/>
            <person name="Wu L."/>
            <person name="Ma J."/>
        </authorList>
    </citation>
    <scope>NUCLEOTIDE SEQUENCE [LARGE SCALE GENOMIC DNA]</scope>
    <source>
        <strain evidence="8">JCM 16703</strain>
    </source>
</reference>
<evidence type="ECO:0000256" key="1">
    <source>
        <dbReference type="ARBA" id="ARBA00023015"/>
    </source>
</evidence>
<comment type="caution">
    <text evidence="7">The sequence shown here is derived from an EMBL/GenBank/DDBJ whole genome shotgun (WGS) entry which is preliminary data.</text>
</comment>
<evidence type="ECO:0000259" key="6">
    <source>
        <dbReference type="PROSITE" id="PS50977"/>
    </source>
</evidence>
<evidence type="ECO:0000256" key="3">
    <source>
        <dbReference type="ARBA" id="ARBA00023163"/>
    </source>
</evidence>
<dbReference type="Gene3D" id="1.10.357.10">
    <property type="entry name" value="Tetracycline Repressor, domain 2"/>
    <property type="match status" value="1"/>
</dbReference>
<proteinExistence type="predicted"/>
<dbReference type="Pfam" id="PF13305">
    <property type="entry name" value="TetR_C_33"/>
    <property type="match status" value="1"/>
</dbReference>
<dbReference type="InterPro" id="IPR009057">
    <property type="entry name" value="Homeodomain-like_sf"/>
</dbReference>
<feature type="DNA-binding region" description="H-T-H motif" evidence="4">
    <location>
        <begin position="28"/>
        <end position="47"/>
    </location>
</feature>
<evidence type="ECO:0000313" key="7">
    <source>
        <dbReference type="EMBL" id="GAA4121281.1"/>
    </source>
</evidence>
<dbReference type="Gene3D" id="1.10.10.60">
    <property type="entry name" value="Homeodomain-like"/>
    <property type="match status" value="1"/>
</dbReference>
<feature type="region of interest" description="Disordered" evidence="5">
    <location>
        <begin position="190"/>
        <end position="214"/>
    </location>
</feature>
<dbReference type="EMBL" id="BAAAZH010000017">
    <property type="protein sequence ID" value="GAA4121281.1"/>
    <property type="molecule type" value="Genomic_DNA"/>
</dbReference>
<protein>
    <submittedName>
        <fullName evidence="7">TetR/AcrR family transcriptional regulator</fullName>
    </submittedName>
</protein>
<feature type="domain" description="HTH tetR-type" evidence="6">
    <location>
        <begin position="5"/>
        <end position="65"/>
    </location>
</feature>
<dbReference type="InterPro" id="IPR025996">
    <property type="entry name" value="MT1864/Rv1816-like_C"/>
</dbReference>
<organism evidence="7 8">
    <name type="scientific">Nocardioides fonticola</name>
    <dbReference type="NCBI Taxonomy" id="450363"/>
    <lineage>
        <taxon>Bacteria</taxon>
        <taxon>Bacillati</taxon>
        <taxon>Actinomycetota</taxon>
        <taxon>Actinomycetes</taxon>
        <taxon>Propionibacteriales</taxon>
        <taxon>Nocardioidaceae</taxon>
        <taxon>Nocardioides</taxon>
    </lineage>
</organism>
<dbReference type="RefSeq" id="WP_344733853.1">
    <property type="nucleotide sequence ID" value="NZ_BAAAZH010000017.1"/>
</dbReference>
<dbReference type="SUPFAM" id="SSF48498">
    <property type="entry name" value="Tetracyclin repressor-like, C-terminal domain"/>
    <property type="match status" value="1"/>
</dbReference>
<keyword evidence="1" id="KW-0805">Transcription regulation</keyword>
<dbReference type="PROSITE" id="PS50977">
    <property type="entry name" value="HTH_TETR_2"/>
    <property type="match status" value="1"/>
</dbReference>
<evidence type="ECO:0000256" key="4">
    <source>
        <dbReference type="PROSITE-ProRule" id="PRU00335"/>
    </source>
</evidence>
<gene>
    <name evidence="7" type="ORF">GCM10022215_26090</name>
</gene>
<keyword evidence="8" id="KW-1185">Reference proteome</keyword>
<evidence type="ECO:0000256" key="2">
    <source>
        <dbReference type="ARBA" id="ARBA00023125"/>
    </source>
</evidence>
<accession>A0ABP7XL31</accession>
<keyword evidence="3" id="KW-0804">Transcription</keyword>
<dbReference type="Proteomes" id="UP001501495">
    <property type="component" value="Unassembled WGS sequence"/>
</dbReference>
<sequence>MVRAGLTKDAVVRAAADLADRDGLEAVTLSALARRFGVTTAGMYSHVAGLGDLLDRLSAFCLEESADLLAAAIAGRAGPDAVAALARVYRDYARAHPGRYAATRRPALPDGHAIPAGRRHADLARAALRQYGLDATREVHAVRLLGSTIHGFISLEGSGAFAHSRPSASASWNAILDALAATIAGWSPIDDETPPRSVRAPAGRRPSADMGGET</sequence>
<keyword evidence="2 4" id="KW-0238">DNA-binding</keyword>
<dbReference type="InterPro" id="IPR036271">
    <property type="entry name" value="Tet_transcr_reg_TetR-rel_C_sf"/>
</dbReference>
<evidence type="ECO:0000313" key="8">
    <source>
        <dbReference type="Proteomes" id="UP001501495"/>
    </source>
</evidence>
<dbReference type="SUPFAM" id="SSF46689">
    <property type="entry name" value="Homeodomain-like"/>
    <property type="match status" value="1"/>
</dbReference>
<dbReference type="InterPro" id="IPR001647">
    <property type="entry name" value="HTH_TetR"/>
</dbReference>
<evidence type="ECO:0000256" key="5">
    <source>
        <dbReference type="SAM" id="MobiDB-lite"/>
    </source>
</evidence>